<evidence type="ECO:0000256" key="3">
    <source>
        <dbReference type="ARBA" id="ARBA00022989"/>
    </source>
</evidence>
<dbReference type="PROSITE" id="PS01327">
    <property type="entry name" value="MSCL"/>
    <property type="match status" value="1"/>
</dbReference>
<feature type="transmembrane region" description="Helical" evidence="5">
    <location>
        <begin position="143"/>
        <end position="165"/>
    </location>
</feature>
<dbReference type="Gene3D" id="1.10.1200.120">
    <property type="entry name" value="Large-conductance mechanosensitive channel, MscL, domain 1"/>
    <property type="match status" value="1"/>
</dbReference>
<dbReference type="InterPro" id="IPR036019">
    <property type="entry name" value="MscL_channel"/>
</dbReference>
<dbReference type="PANTHER" id="PTHR30266">
    <property type="entry name" value="MECHANOSENSITIVE CHANNEL MSCL"/>
    <property type="match status" value="1"/>
</dbReference>
<keyword evidence="7" id="KW-1185">Reference proteome</keyword>
<dbReference type="AlphaFoldDB" id="A0A507EET5"/>
<protein>
    <recommendedName>
        <fullName evidence="8">Large conductance mechanosensitive channel protein</fullName>
    </recommendedName>
</protein>
<dbReference type="PANTHER" id="PTHR30266:SF2">
    <property type="entry name" value="LARGE-CONDUCTANCE MECHANOSENSITIVE CHANNEL"/>
    <property type="match status" value="1"/>
</dbReference>
<gene>
    <name evidence="6" type="ORF">PhCBS80983_g00937</name>
</gene>
<proteinExistence type="predicted"/>
<evidence type="ECO:0000313" key="6">
    <source>
        <dbReference type="EMBL" id="TPX61690.1"/>
    </source>
</evidence>
<comment type="caution">
    <text evidence="6">The sequence shown here is derived from an EMBL/GenBank/DDBJ whole genome shotgun (WGS) entry which is preliminary data.</text>
</comment>
<evidence type="ECO:0008006" key="8">
    <source>
        <dbReference type="Google" id="ProtNLM"/>
    </source>
</evidence>
<dbReference type="SUPFAM" id="SSF81330">
    <property type="entry name" value="Gated mechanosensitive channel"/>
    <property type="match status" value="1"/>
</dbReference>
<dbReference type="STRING" id="109895.A0A507EET5"/>
<feature type="transmembrane region" description="Helical" evidence="5">
    <location>
        <begin position="56"/>
        <end position="77"/>
    </location>
</feature>
<keyword evidence="3 5" id="KW-1133">Transmembrane helix</keyword>
<keyword evidence="2 5" id="KW-0812">Transmembrane</keyword>
<evidence type="ECO:0000256" key="1">
    <source>
        <dbReference type="ARBA" id="ARBA00004141"/>
    </source>
</evidence>
<dbReference type="InterPro" id="IPR019823">
    <property type="entry name" value="Mechanosensitive_channel_CS"/>
</dbReference>
<sequence length="226" mass="25205">MRSFDDQMPLRDVPKKNKFPRPVLPVNQISNGAKKGVKAVTGVVGDFREFLNRGNVVDLAVGLVMGAAFTSIVTSFISDIITPFISLATRANLGNNFLILRCPMNNATKIYPDRSTCVDTWAVVSDAQKAGAITWNWGSFVQVVMNFIIISMIIFLLVKFYAAAFRRQAADPKTKKCEFCCKDIPIEALRCFLCCKDVDLEPPIEDDVAKPDAVVVVDRWNEKKTY</sequence>
<dbReference type="InterPro" id="IPR037673">
    <property type="entry name" value="MSC/AndL"/>
</dbReference>
<name>A0A507EET5_9FUNG</name>
<comment type="subcellular location">
    <subcellularLocation>
        <location evidence="1">Membrane</location>
        <topology evidence="1">Multi-pass membrane protein</topology>
    </subcellularLocation>
</comment>
<dbReference type="Proteomes" id="UP000318582">
    <property type="component" value="Unassembled WGS sequence"/>
</dbReference>
<dbReference type="Pfam" id="PF01741">
    <property type="entry name" value="MscL"/>
    <property type="match status" value="1"/>
</dbReference>
<evidence type="ECO:0000313" key="7">
    <source>
        <dbReference type="Proteomes" id="UP000318582"/>
    </source>
</evidence>
<reference evidence="6 7" key="1">
    <citation type="journal article" date="2019" name="Sci. Rep.">
        <title>Comparative genomics of chytrid fungi reveal insights into the obligate biotrophic and pathogenic lifestyle of Synchytrium endobioticum.</title>
        <authorList>
            <person name="van de Vossenberg B.T.L.H."/>
            <person name="Warris S."/>
            <person name="Nguyen H.D.T."/>
            <person name="van Gent-Pelzer M.P.E."/>
            <person name="Joly D.L."/>
            <person name="van de Geest H.C."/>
            <person name="Bonants P.J.M."/>
            <person name="Smith D.S."/>
            <person name="Levesque C.A."/>
            <person name="van der Lee T.A.J."/>
        </authorList>
    </citation>
    <scope>NUCLEOTIDE SEQUENCE [LARGE SCALE GENOMIC DNA]</scope>
    <source>
        <strain evidence="6 7">CBS 809.83</strain>
    </source>
</reference>
<dbReference type="GO" id="GO:0016020">
    <property type="term" value="C:membrane"/>
    <property type="evidence" value="ECO:0007669"/>
    <property type="project" value="UniProtKB-SubCell"/>
</dbReference>
<dbReference type="EMBL" id="QEAQ01000006">
    <property type="protein sequence ID" value="TPX61690.1"/>
    <property type="molecule type" value="Genomic_DNA"/>
</dbReference>
<evidence type="ECO:0000256" key="5">
    <source>
        <dbReference type="SAM" id="Phobius"/>
    </source>
</evidence>
<accession>A0A507EET5</accession>
<organism evidence="6 7">
    <name type="scientific">Powellomyces hirtus</name>
    <dbReference type="NCBI Taxonomy" id="109895"/>
    <lineage>
        <taxon>Eukaryota</taxon>
        <taxon>Fungi</taxon>
        <taxon>Fungi incertae sedis</taxon>
        <taxon>Chytridiomycota</taxon>
        <taxon>Chytridiomycota incertae sedis</taxon>
        <taxon>Chytridiomycetes</taxon>
        <taxon>Spizellomycetales</taxon>
        <taxon>Powellomycetaceae</taxon>
        <taxon>Powellomyces</taxon>
    </lineage>
</organism>
<evidence type="ECO:0000256" key="2">
    <source>
        <dbReference type="ARBA" id="ARBA00022692"/>
    </source>
</evidence>
<evidence type="ECO:0000256" key="4">
    <source>
        <dbReference type="ARBA" id="ARBA00023136"/>
    </source>
</evidence>
<keyword evidence="4 5" id="KW-0472">Membrane</keyword>
<dbReference type="GO" id="GO:0008381">
    <property type="term" value="F:mechanosensitive monoatomic ion channel activity"/>
    <property type="evidence" value="ECO:0007669"/>
    <property type="project" value="TreeGrafter"/>
</dbReference>